<gene>
    <name evidence="1" type="ORF">HIM_08028</name>
</gene>
<evidence type="ECO:0000313" key="2">
    <source>
        <dbReference type="Proteomes" id="UP000054481"/>
    </source>
</evidence>
<organism evidence="1 2">
    <name type="scientific">Hirsutella minnesotensis 3608</name>
    <dbReference type="NCBI Taxonomy" id="1043627"/>
    <lineage>
        <taxon>Eukaryota</taxon>
        <taxon>Fungi</taxon>
        <taxon>Dikarya</taxon>
        <taxon>Ascomycota</taxon>
        <taxon>Pezizomycotina</taxon>
        <taxon>Sordariomycetes</taxon>
        <taxon>Hypocreomycetidae</taxon>
        <taxon>Hypocreales</taxon>
        <taxon>Ophiocordycipitaceae</taxon>
        <taxon>Hirsutella</taxon>
    </lineage>
</organism>
<dbReference type="OrthoDB" id="3431997at2759"/>
<proteinExistence type="predicted"/>
<dbReference type="EMBL" id="KQ030544">
    <property type="protein sequence ID" value="KJZ72669.1"/>
    <property type="molecule type" value="Genomic_DNA"/>
</dbReference>
<evidence type="ECO:0000313" key="1">
    <source>
        <dbReference type="EMBL" id="KJZ72669.1"/>
    </source>
</evidence>
<reference evidence="1 2" key="1">
    <citation type="journal article" date="2014" name="Genome Biol. Evol.">
        <title>Comparative genomics and transcriptomics analyses reveal divergent lifestyle features of nematode endoparasitic fungus Hirsutella minnesotensis.</title>
        <authorList>
            <person name="Lai Y."/>
            <person name="Liu K."/>
            <person name="Zhang X."/>
            <person name="Zhang X."/>
            <person name="Li K."/>
            <person name="Wang N."/>
            <person name="Shu C."/>
            <person name="Wu Y."/>
            <person name="Wang C."/>
            <person name="Bushley K.E."/>
            <person name="Xiang M."/>
            <person name="Liu X."/>
        </authorList>
    </citation>
    <scope>NUCLEOTIDE SEQUENCE [LARGE SCALE GENOMIC DNA]</scope>
    <source>
        <strain evidence="1 2">3608</strain>
    </source>
</reference>
<dbReference type="AlphaFoldDB" id="A0A0F8A3Z1"/>
<sequence>MGSAESKQVAGRLHAANLSKVNFPTSFKMSYKGMRALTMVLGDDNNPSSIVSMPGGWYGDLILYDGPSEEASPVAVARSGGKMGFYDRIELAAASPGQMTTREELRCRSNGWSMAYTFAMAIDQGSLPERFIWRNSRSSEVKGLGEYSRGWKLVRLGEREEVVAVGAEAKLSSCLSKAGAFQFVGTGATGKLGKGWETMAVVSFLRIVQKEMQAAITAAGA</sequence>
<keyword evidence="2" id="KW-1185">Reference proteome</keyword>
<accession>A0A0F8A3Z1</accession>
<protein>
    <submittedName>
        <fullName evidence="1">Uncharacterized protein</fullName>
    </submittedName>
</protein>
<name>A0A0F8A3Z1_9HYPO</name>
<dbReference type="Proteomes" id="UP000054481">
    <property type="component" value="Unassembled WGS sequence"/>
</dbReference>